<sequence>MYTENQTLKENNVKLELAIQQQEEAMAAIKESYERQGQSLLTMQSRNAQIEQEMNSYLDIFKRHNLDKLAQAKPGLITTRVNKGTKQVFETIENDSKELENLNTN</sequence>
<feature type="coiled-coil region" evidence="1">
    <location>
        <begin position="5"/>
        <end position="32"/>
    </location>
</feature>
<evidence type="ECO:0000313" key="2">
    <source>
        <dbReference type="EMBL" id="SVB43240.1"/>
    </source>
</evidence>
<organism evidence="2">
    <name type="scientific">marine metagenome</name>
    <dbReference type="NCBI Taxonomy" id="408172"/>
    <lineage>
        <taxon>unclassified sequences</taxon>
        <taxon>metagenomes</taxon>
        <taxon>ecological metagenomes</taxon>
    </lineage>
</organism>
<gene>
    <name evidence="2" type="ORF">METZ01_LOCUS196094</name>
</gene>
<evidence type="ECO:0000256" key="1">
    <source>
        <dbReference type="SAM" id="Coils"/>
    </source>
</evidence>
<dbReference type="AlphaFoldDB" id="A0A382DXS3"/>
<keyword evidence="1" id="KW-0175">Coiled coil</keyword>
<accession>A0A382DXS3</accession>
<dbReference type="EMBL" id="UINC01041662">
    <property type="protein sequence ID" value="SVB43240.1"/>
    <property type="molecule type" value="Genomic_DNA"/>
</dbReference>
<name>A0A382DXS3_9ZZZZ</name>
<reference evidence="2" key="1">
    <citation type="submission" date="2018-05" db="EMBL/GenBank/DDBJ databases">
        <authorList>
            <person name="Lanie J.A."/>
            <person name="Ng W.-L."/>
            <person name="Kazmierczak K.M."/>
            <person name="Andrzejewski T.M."/>
            <person name="Davidsen T.M."/>
            <person name="Wayne K.J."/>
            <person name="Tettelin H."/>
            <person name="Glass J.I."/>
            <person name="Rusch D."/>
            <person name="Podicherti R."/>
            <person name="Tsui H.-C.T."/>
            <person name="Winkler M.E."/>
        </authorList>
    </citation>
    <scope>NUCLEOTIDE SEQUENCE</scope>
</reference>
<protein>
    <submittedName>
        <fullName evidence="2">Uncharacterized protein</fullName>
    </submittedName>
</protein>
<proteinExistence type="predicted"/>